<feature type="domain" description="RsbT co-antagonist protein RsbRD N-terminal" evidence="3">
    <location>
        <begin position="29"/>
        <end position="163"/>
    </location>
</feature>
<dbReference type="InterPro" id="IPR025736">
    <property type="entry name" value="PucR_C-HTH_dom"/>
</dbReference>
<organism evidence="5 6">
    <name type="scientific">Antrihabitans spumae</name>
    <dbReference type="NCBI Taxonomy" id="3373370"/>
    <lineage>
        <taxon>Bacteria</taxon>
        <taxon>Bacillati</taxon>
        <taxon>Actinomycetota</taxon>
        <taxon>Actinomycetes</taxon>
        <taxon>Mycobacteriales</taxon>
        <taxon>Nocardiaceae</taxon>
        <taxon>Antrihabitans</taxon>
    </lineage>
</organism>
<feature type="domain" description="PucR C-terminal helix-turn-helix" evidence="2">
    <location>
        <begin position="346"/>
        <end position="401"/>
    </location>
</feature>
<comment type="similarity">
    <text evidence="1">Belongs to the CdaR family.</text>
</comment>
<evidence type="ECO:0000313" key="5">
    <source>
        <dbReference type="EMBL" id="MFH5209389.1"/>
    </source>
</evidence>
<reference evidence="5 6" key="1">
    <citation type="submission" date="2024-10" db="EMBL/GenBank/DDBJ databases">
        <authorList>
            <person name="Riesco R."/>
        </authorList>
    </citation>
    <scope>NUCLEOTIDE SEQUENCE [LARGE SCALE GENOMIC DNA]</scope>
    <source>
        <strain evidence="5 6">NCIMB 15449</strain>
    </source>
</reference>
<comment type="caution">
    <text evidence="5">The sequence shown here is derived from an EMBL/GenBank/DDBJ whole genome shotgun (WGS) entry which is preliminary data.</text>
</comment>
<evidence type="ECO:0000256" key="1">
    <source>
        <dbReference type="ARBA" id="ARBA00006754"/>
    </source>
</evidence>
<dbReference type="InterPro" id="IPR051448">
    <property type="entry name" value="CdaR-like_regulators"/>
</dbReference>
<dbReference type="RefSeq" id="WP_395115134.1">
    <property type="nucleotide sequence ID" value="NZ_JBIMSO010000053.1"/>
</dbReference>
<dbReference type="PANTHER" id="PTHR33744:SF1">
    <property type="entry name" value="DNA-BINDING TRANSCRIPTIONAL ACTIVATOR ADER"/>
    <property type="match status" value="1"/>
</dbReference>
<dbReference type="EMBL" id="JBIMSO010000053">
    <property type="protein sequence ID" value="MFH5209389.1"/>
    <property type="molecule type" value="Genomic_DNA"/>
</dbReference>
<dbReference type="InterPro" id="IPR041522">
    <property type="entry name" value="CdaR_GGDEF"/>
</dbReference>
<dbReference type="InterPro" id="IPR042070">
    <property type="entry name" value="PucR_C-HTH_sf"/>
</dbReference>
<evidence type="ECO:0000259" key="2">
    <source>
        <dbReference type="Pfam" id="PF13556"/>
    </source>
</evidence>
<feature type="domain" description="CdaR GGDEF-like" evidence="4">
    <location>
        <begin position="182"/>
        <end position="295"/>
    </location>
</feature>
<evidence type="ECO:0000259" key="3">
    <source>
        <dbReference type="Pfam" id="PF14361"/>
    </source>
</evidence>
<accession>A0ABW7JQD8</accession>
<evidence type="ECO:0000259" key="4">
    <source>
        <dbReference type="Pfam" id="PF17853"/>
    </source>
</evidence>
<protein>
    <submittedName>
        <fullName evidence="5">PucR family transcriptional regulator</fullName>
    </submittedName>
</protein>
<evidence type="ECO:0000313" key="6">
    <source>
        <dbReference type="Proteomes" id="UP001609175"/>
    </source>
</evidence>
<dbReference type="Pfam" id="PF14361">
    <property type="entry name" value="RsbRD_N"/>
    <property type="match status" value="1"/>
</dbReference>
<gene>
    <name evidence="5" type="ORF">ACHIPZ_14460</name>
</gene>
<dbReference type="Pfam" id="PF17853">
    <property type="entry name" value="GGDEF_2"/>
    <property type="match status" value="1"/>
</dbReference>
<name>A0ABW7JQD8_9NOCA</name>
<dbReference type="Pfam" id="PF13556">
    <property type="entry name" value="HTH_30"/>
    <property type="match status" value="1"/>
</dbReference>
<proteinExistence type="inferred from homology"/>
<dbReference type="PANTHER" id="PTHR33744">
    <property type="entry name" value="CARBOHYDRATE DIACID REGULATOR"/>
    <property type="match status" value="1"/>
</dbReference>
<sequence>MSAAPEAEIRDWLRAYVAENLNPERMIPLVDRLDSRIVALVPGLADRELQHDLRASTRAQLHSLLVAFTDDEFNVVVPPEAHTLARTVARRGLELRVLMHIYRAGQQAGTEYMADVITEQDLPYTFERAILLRLFELANKWLGISLELLTDTFVEERELSLRDVFTRRAETVRAILAGDATDTDTASRRLGYRLPGRHVAFVVWSDDAAADGDVITALDRVAASIAERVGATNKLTVPSGARGLWAWLAFDSATDLVDLRSDRLADSSIRVALGGWGTGVAGFRRSHREAVAARAVAQSAGGSEWLTDYRDVELVHLLSADREGMRALISRELAGIDGLDVGSARLRHTLHVYLQCQRSPDAAAKVLGVHKNTVRYRIQRVEELLGHDVEGRRLQLETALACAATYGVSG</sequence>
<dbReference type="InterPro" id="IPR025751">
    <property type="entry name" value="RsbRD_N_dom"/>
</dbReference>
<dbReference type="Proteomes" id="UP001609175">
    <property type="component" value="Unassembled WGS sequence"/>
</dbReference>
<dbReference type="Gene3D" id="1.10.10.2840">
    <property type="entry name" value="PucR C-terminal helix-turn-helix domain"/>
    <property type="match status" value="1"/>
</dbReference>